<dbReference type="InterPro" id="IPR000515">
    <property type="entry name" value="MetI-like"/>
</dbReference>
<dbReference type="SUPFAM" id="SSF161098">
    <property type="entry name" value="MetI-like"/>
    <property type="match status" value="1"/>
</dbReference>
<feature type="region of interest" description="Disordered" evidence="8">
    <location>
        <begin position="289"/>
        <end position="341"/>
    </location>
</feature>
<feature type="transmembrane region" description="Helical" evidence="7">
    <location>
        <begin position="250"/>
        <end position="271"/>
    </location>
</feature>
<evidence type="ECO:0000256" key="6">
    <source>
        <dbReference type="ARBA" id="ARBA00023136"/>
    </source>
</evidence>
<comment type="similarity">
    <text evidence="7">Belongs to the binding-protein-dependent transport system permease family.</text>
</comment>
<keyword evidence="5 7" id="KW-1133">Transmembrane helix</keyword>
<dbReference type="EMBL" id="JBBIAA010000031">
    <property type="protein sequence ID" value="MEJ5946729.1"/>
    <property type="molecule type" value="Genomic_DNA"/>
</dbReference>
<keyword evidence="3" id="KW-1003">Cell membrane</keyword>
<dbReference type="RefSeq" id="WP_339576110.1">
    <property type="nucleotide sequence ID" value="NZ_JBBIAA010000031.1"/>
</dbReference>
<comment type="caution">
    <text evidence="10">The sequence shown here is derived from an EMBL/GenBank/DDBJ whole genome shotgun (WGS) entry which is preliminary data.</text>
</comment>
<evidence type="ECO:0000256" key="3">
    <source>
        <dbReference type="ARBA" id="ARBA00022475"/>
    </source>
</evidence>
<feature type="transmembrane region" description="Helical" evidence="7">
    <location>
        <begin position="218"/>
        <end position="238"/>
    </location>
</feature>
<gene>
    <name evidence="10" type="ORF">WDZ17_15625</name>
</gene>
<evidence type="ECO:0000256" key="7">
    <source>
        <dbReference type="RuleBase" id="RU363032"/>
    </source>
</evidence>
<dbReference type="Gene3D" id="1.10.3720.10">
    <property type="entry name" value="MetI-like"/>
    <property type="match status" value="1"/>
</dbReference>
<sequence length="341" mass="34514">MAEVNEIVPLPRVPVGDAVEAAVDWVGDVAGPVLDGFATATSTVVEGFTSLLLLPPPVVLALLLGLLGVAVRSVRFGVLSAVALLLVVSMGLWVSAMELLALILIATVVATAVPVPVGILAARSDRTSAVVKPVLDFMQTMPAFTYLIPAVAFFSIGVVPGFVTTVIFALPPGVRLTELGIRQVDAEVVEAGTAFGGSPRQILRGIQLPLALPTIMAGINQVIMLALSMAVVAGFIGAPGLGSDVVRSIASLDLGLGFEAGLSVVVLAIYLDRLTASFGTAGAVRGRLSRTPSMLGRGSTGSGSTGPGGSGDDDGLTSEARVEAERQRSRRLGAGAGAGGS</sequence>
<feature type="transmembrane region" description="Helical" evidence="7">
    <location>
        <begin position="100"/>
        <end position="122"/>
    </location>
</feature>
<evidence type="ECO:0000256" key="2">
    <source>
        <dbReference type="ARBA" id="ARBA00022448"/>
    </source>
</evidence>
<feature type="compositionally biased region" description="Gly residues" evidence="8">
    <location>
        <begin position="298"/>
        <end position="310"/>
    </location>
</feature>
<dbReference type="InterPro" id="IPR035906">
    <property type="entry name" value="MetI-like_sf"/>
</dbReference>
<dbReference type="CDD" id="cd06261">
    <property type="entry name" value="TM_PBP2"/>
    <property type="match status" value="1"/>
</dbReference>
<dbReference type="Pfam" id="PF00528">
    <property type="entry name" value="BPD_transp_1"/>
    <property type="match status" value="1"/>
</dbReference>
<keyword evidence="2 7" id="KW-0813">Transport</keyword>
<evidence type="ECO:0000256" key="5">
    <source>
        <dbReference type="ARBA" id="ARBA00022989"/>
    </source>
</evidence>
<keyword evidence="4 7" id="KW-0812">Transmembrane</keyword>
<evidence type="ECO:0000256" key="4">
    <source>
        <dbReference type="ARBA" id="ARBA00022692"/>
    </source>
</evidence>
<keyword evidence="11" id="KW-1185">Reference proteome</keyword>
<organism evidence="10 11">
    <name type="scientific">Pseudokineococcus basanitobsidens</name>
    <dbReference type="NCBI Taxonomy" id="1926649"/>
    <lineage>
        <taxon>Bacteria</taxon>
        <taxon>Bacillati</taxon>
        <taxon>Actinomycetota</taxon>
        <taxon>Actinomycetes</taxon>
        <taxon>Kineosporiales</taxon>
        <taxon>Kineosporiaceae</taxon>
        <taxon>Pseudokineococcus</taxon>
    </lineage>
</organism>
<accession>A0ABU8RP35</accession>
<dbReference type="Proteomes" id="UP001387100">
    <property type="component" value="Unassembled WGS sequence"/>
</dbReference>
<evidence type="ECO:0000256" key="8">
    <source>
        <dbReference type="SAM" id="MobiDB-lite"/>
    </source>
</evidence>
<feature type="transmembrane region" description="Helical" evidence="7">
    <location>
        <begin position="143"/>
        <end position="170"/>
    </location>
</feature>
<name>A0ABU8RP35_9ACTN</name>
<evidence type="ECO:0000313" key="10">
    <source>
        <dbReference type="EMBL" id="MEJ5946729.1"/>
    </source>
</evidence>
<evidence type="ECO:0000313" key="11">
    <source>
        <dbReference type="Proteomes" id="UP001387100"/>
    </source>
</evidence>
<feature type="transmembrane region" description="Helical" evidence="7">
    <location>
        <begin position="48"/>
        <end position="69"/>
    </location>
</feature>
<comment type="subcellular location">
    <subcellularLocation>
        <location evidence="7">Cell membrane</location>
        <topology evidence="7">Multi-pass membrane protein</topology>
    </subcellularLocation>
    <subcellularLocation>
        <location evidence="1">Membrane</location>
        <topology evidence="1">Multi-pass membrane protein</topology>
    </subcellularLocation>
</comment>
<keyword evidence="6 7" id="KW-0472">Membrane</keyword>
<dbReference type="PANTHER" id="PTHR47737:SF1">
    <property type="entry name" value="GLYCINE BETAINE_PROLINE BETAINE TRANSPORT SYSTEM PERMEASE PROTEIN PROW"/>
    <property type="match status" value="1"/>
</dbReference>
<protein>
    <submittedName>
        <fullName evidence="10">ABC transporter permease subunit</fullName>
    </submittedName>
</protein>
<dbReference type="PROSITE" id="PS50928">
    <property type="entry name" value="ABC_TM1"/>
    <property type="match status" value="1"/>
</dbReference>
<feature type="transmembrane region" description="Helical" evidence="7">
    <location>
        <begin position="76"/>
        <end position="94"/>
    </location>
</feature>
<dbReference type="PANTHER" id="PTHR47737">
    <property type="entry name" value="GLYCINE BETAINE/PROLINE BETAINE TRANSPORT SYSTEM PERMEASE PROTEIN PROW"/>
    <property type="match status" value="1"/>
</dbReference>
<evidence type="ECO:0000256" key="1">
    <source>
        <dbReference type="ARBA" id="ARBA00004141"/>
    </source>
</evidence>
<feature type="domain" description="ABC transmembrane type-1" evidence="9">
    <location>
        <begin position="96"/>
        <end position="275"/>
    </location>
</feature>
<evidence type="ECO:0000259" key="9">
    <source>
        <dbReference type="PROSITE" id="PS50928"/>
    </source>
</evidence>
<reference evidence="10 11" key="1">
    <citation type="journal article" date="2017" name="Int. J. Syst. Evol. Microbiol.">
        <title>Pseudokineococcus basanitobsidens sp. nov., isolated from volcanic rock.</title>
        <authorList>
            <person name="Lee D.W."/>
            <person name="Park M.Y."/>
            <person name="Kim J.J."/>
            <person name="Kim B.S."/>
        </authorList>
    </citation>
    <scope>NUCLEOTIDE SEQUENCE [LARGE SCALE GENOMIC DNA]</scope>
    <source>
        <strain evidence="10 11">DSM 103726</strain>
    </source>
</reference>
<proteinExistence type="inferred from homology"/>